<dbReference type="PANTHER" id="PTHR42760:SF83">
    <property type="entry name" value="(3R)-3-HYDROXYACYL-COA DEHYDROGENASE"/>
    <property type="match status" value="1"/>
</dbReference>
<sequence length="260" mass="27735">MSQLLDGQTTVVTGGASGLGRAISLRFAEHGANVVVADIREDPKEGGEPTHERIAAETDQRAEYVECSVTDYTDLEVAAEAAEELGGLDIWVNNAGVISHIDFLEVTPEDFDHVMDIDLKGVFFGAQAAAKQFLDQETAGTIINMASLAAARTGGDMPLYGPAKAGVQQLTFSLADRFGDEGIRVNCINPGWTETQMLAESPMGEGEEGQRFQEMLLGAIPQGRFGRPEEVANVALFLASDLASYVNGERILVDGGFAHT</sequence>
<comment type="caution">
    <text evidence="4">The sequence shown here is derived from an EMBL/GenBank/DDBJ whole genome shotgun (WGS) entry which is preliminary data.</text>
</comment>
<dbReference type="EMBL" id="JAMQON010000001">
    <property type="protein sequence ID" value="MDS0258172.1"/>
    <property type="molecule type" value="Genomic_DNA"/>
</dbReference>
<dbReference type="InterPro" id="IPR036291">
    <property type="entry name" value="NAD(P)-bd_dom_sf"/>
</dbReference>
<evidence type="ECO:0000256" key="1">
    <source>
        <dbReference type="ARBA" id="ARBA00006484"/>
    </source>
</evidence>
<evidence type="ECO:0000313" key="5">
    <source>
        <dbReference type="Proteomes" id="UP001259659"/>
    </source>
</evidence>
<dbReference type="NCBIfam" id="NF005559">
    <property type="entry name" value="PRK07231.1"/>
    <property type="match status" value="1"/>
</dbReference>
<dbReference type="RefSeq" id="WP_310917731.1">
    <property type="nucleotide sequence ID" value="NZ_JAMQON010000001.1"/>
</dbReference>
<dbReference type="InterPro" id="IPR002347">
    <property type="entry name" value="SDR_fam"/>
</dbReference>
<dbReference type="Pfam" id="PF13561">
    <property type="entry name" value="adh_short_C2"/>
    <property type="match status" value="1"/>
</dbReference>
<dbReference type="SUPFAM" id="SSF51735">
    <property type="entry name" value="NAD(P)-binding Rossmann-fold domains"/>
    <property type="match status" value="1"/>
</dbReference>
<evidence type="ECO:0000313" key="4">
    <source>
        <dbReference type="EMBL" id="MDS0258172.1"/>
    </source>
</evidence>
<gene>
    <name evidence="4" type="ORF">NDI56_01970</name>
</gene>
<organism evidence="4 5">
    <name type="scientific">Haloarcula saliterrae</name>
    <dbReference type="NCBI Taxonomy" id="2950534"/>
    <lineage>
        <taxon>Archaea</taxon>
        <taxon>Methanobacteriati</taxon>
        <taxon>Methanobacteriota</taxon>
        <taxon>Stenosarchaea group</taxon>
        <taxon>Halobacteria</taxon>
        <taxon>Halobacteriales</taxon>
        <taxon>Haloarculaceae</taxon>
        <taxon>Haloarcula</taxon>
    </lineage>
</organism>
<dbReference type="PANTHER" id="PTHR42760">
    <property type="entry name" value="SHORT-CHAIN DEHYDROGENASES/REDUCTASES FAMILY MEMBER"/>
    <property type="match status" value="1"/>
</dbReference>
<evidence type="ECO:0000259" key="3">
    <source>
        <dbReference type="SMART" id="SM00822"/>
    </source>
</evidence>
<dbReference type="SMART" id="SM00822">
    <property type="entry name" value="PKS_KR"/>
    <property type="match status" value="1"/>
</dbReference>
<evidence type="ECO:0000256" key="2">
    <source>
        <dbReference type="ARBA" id="ARBA00023002"/>
    </source>
</evidence>
<dbReference type="PRINTS" id="PR00080">
    <property type="entry name" value="SDRFAMILY"/>
</dbReference>
<feature type="domain" description="Ketoreductase" evidence="3">
    <location>
        <begin position="8"/>
        <end position="195"/>
    </location>
</feature>
<reference evidence="4 5" key="1">
    <citation type="submission" date="2022-06" db="EMBL/GenBank/DDBJ databases">
        <title>Haloarcula sp. a new haloarchaeum isolate from saline soil.</title>
        <authorList>
            <person name="Strakova D."/>
            <person name="Galisteo C."/>
            <person name="Sanchez-Porro C."/>
            <person name="Ventosa A."/>
        </authorList>
    </citation>
    <scope>NUCLEOTIDE SEQUENCE [LARGE SCALE GENOMIC DNA]</scope>
    <source>
        <strain evidence="4 5">S1CR25-12</strain>
    </source>
</reference>
<comment type="similarity">
    <text evidence="1">Belongs to the short-chain dehydrogenases/reductases (SDR) family.</text>
</comment>
<keyword evidence="2" id="KW-0560">Oxidoreductase</keyword>
<dbReference type="PRINTS" id="PR00081">
    <property type="entry name" value="GDHRDH"/>
</dbReference>
<protein>
    <submittedName>
        <fullName evidence="4">SDR family oxidoreductase</fullName>
    </submittedName>
</protein>
<name>A0ABU2F7K4_9EURY</name>
<keyword evidence="5" id="KW-1185">Reference proteome</keyword>
<dbReference type="InterPro" id="IPR057326">
    <property type="entry name" value="KR_dom"/>
</dbReference>
<proteinExistence type="inferred from homology"/>
<dbReference type="Gene3D" id="3.40.50.720">
    <property type="entry name" value="NAD(P)-binding Rossmann-like Domain"/>
    <property type="match status" value="1"/>
</dbReference>
<accession>A0ABU2F7K4</accession>
<dbReference type="Proteomes" id="UP001259659">
    <property type="component" value="Unassembled WGS sequence"/>
</dbReference>
<dbReference type="CDD" id="cd05233">
    <property type="entry name" value="SDR_c"/>
    <property type="match status" value="1"/>
</dbReference>